<evidence type="ECO:0000313" key="7">
    <source>
        <dbReference type="EMBL" id="CAH0399919.1"/>
    </source>
</evidence>
<evidence type="ECO:0000256" key="4">
    <source>
        <dbReference type="ARBA" id="ARBA00023002"/>
    </source>
</evidence>
<evidence type="ECO:0000256" key="3">
    <source>
        <dbReference type="ARBA" id="ARBA00022827"/>
    </source>
</evidence>
<dbReference type="InterPro" id="IPR013818">
    <property type="entry name" value="Lipase"/>
</dbReference>
<keyword evidence="4" id="KW-0560">Oxidoreductase</keyword>
<dbReference type="Gene3D" id="3.40.50.80">
    <property type="entry name" value="Nucleotide-binding domain of ferredoxin-NADP reductase (FNR) module"/>
    <property type="match status" value="1"/>
</dbReference>
<keyword evidence="2" id="KW-0285">Flavoprotein</keyword>
<evidence type="ECO:0000256" key="2">
    <source>
        <dbReference type="ARBA" id="ARBA00022630"/>
    </source>
</evidence>
<keyword evidence="8" id="KW-1185">Reference proteome</keyword>
<feature type="domain" description="FAD-binding FR-type" evidence="6">
    <location>
        <begin position="684"/>
        <end position="941"/>
    </location>
</feature>
<dbReference type="Gene3D" id="2.40.30.10">
    <property type="entry name" value="Translation factors"/>
    <property type="match status" value="1"/>
</dbReference>
<dbReference type="Pfam" id="PF00667">
    <property type="entry name" value="FAD_binding_1"/>
    <property type="match status" value="1"/>
</dbReference>
<feature type="chain" id="PRO_5046847226" description="FAD-binding FR-type domain-containing protein" evidence="5">
    <location>
        <begin position="23"/>
        <end position="1100"/>
    </location>
</feature>
<dbReference type="InterPro" id="IPR029058">
    <property type="entry name" value="AB_hydrolase_fold"/>
</dbReference>
<keyword evidence="3" id="KW-0274">FAD</keyword>
<dbReference type="InterPro" id="IPR039261">
    <property type="entry name" value="FNR_nucleotide-bd"/>
</dbReference>
<dbReference type="Pfam" id="PF00175">
    <property type="entry name" value="NAD_binding_1"/>
    <property type="match status" value="1"/>
</dbReference>
<evidence type="ECO:0000313" key="8">
    <source>
        <dbReference type="Proteomes" id="UP001153292"/>
    </source>
</evidence>
<dbReference type="PRINTS" id="PR00371">
    <property type="entry name" value="FPNCR"/>
</dbReference>
<dbReference type="Proteomes" id="UP001153292">
    <property type="component" value="Chromosome 15"/>
</dbReference>
<organism evidence="7 8">
    <name type="scientific">Chilo suppressalis</name>
    <name type="common">Asiatic rice borer moth</name>
    <dbReference type="NCBI Taxonomy" id="168631"/>
    <lineage>
        <taxon>Eukaryota</taxon>
        <taxon>Metazoa</taxon>
        <taxon>Ecdysozoa</taxon>
        <taxon>Arthropoda</taxon>
        <taxon>Hexapoda</taxon>
        <taxon>Insecta</taxon>
        <taxon>Pterygota</taxon>
        <taxon>Neoptera</taxon>
        <taxon>Endopterygota</taxon>
        <taxon>Lepidoptera</taxon>
        <taxon>Glossata</taxon>
        <taxon>Ditrysia</taxon>
        <taxon>Pyraloidea</taxon>
        <taxon>Crambidae</taxon>
        <taxon>Crambinae</taxon>
        <taxon>Chilo</taxon>
    </lineage>
</organism>
<reference evidence="7" key="1">
    <citation type="submission" date="2021-12" db="EMBL/GenBank/DDBJ databases">
        <authorList>
            <person name="King R."/>
        </authorList>
    </citation>
    <scope>NUCLEOTIDE SEQUENCE</scope>
</reference>
<evidence type="ECO:0000259" key="6">
    <source>
        <dbReference type="PROSITE" id="PS51384"/>
    </source>
</evidence>
<dbReference type="PANTHER" id="PTHR19384:SF84">
    <property type="entry name" value="METHIONINE SYNTHASE REDUCTASE"/>
    <property type="match status" value="1"/>
</dbReference>
<evidence type="ECO:0000256" key="1">
    <source>
        <dbReference type="ARBA" id="ARBA00001974"/>
    </source>
</evidence>
<dbReference type="PROSITE" id="PS51384">
    <property type="entry name" value="FAD_FR"/>
    <property type="match status" value="1"/>
</dbReference>
<dbReference type="EMBL" id="OU963908">
    <property type="protein sequence ID" value="CAH0399919.1"/>
    <property type="molecule type" value="Genomic_DNA"/>
</dbReference>
<proteinExistence type="predicted"/>
<dbReference type="PANTHER" id="PTHR19384">
    <property type="entry name" value="NITRIC OXIDE SYNTHASE-RELATED"/>
    <property type="match status" value="1"/>
</dbReference>
<dbReference type="SUPFAM" id="SSF63380">
    <property type="entry name" value="Riboflavin synthase domain-like"/>
    <property type="match status" value="1"/>
</dbReference>
<dbReference type="InterPro" id="IPR001709">
    <property type="entry name" value="Flavoprot_Pyr_Nucl_cyt_Rdtase"/>
</dbReference>
<dbReference type="InterPro" id="IPR033906">
    <property type="entry name" value="Lipase_N"/>
</dbReference>
<dbReference type="SUPFAM" id="SSF53474">
    <property type="entry name" value="alpha/beta-Hydrolases"/>
    <property type="match status" value="1"/>
</dbReference>
<keyword evidence="5" id="KW-0732">Signal</keyword>
<protein>
    <recommendedName>
        <fullName evidence="6">FAD-binding FR-type domain-containing protein</fullName>
    </recommendedName>
</protein>
<dbReference type="InterPro" id="IPR001433">
    <property type="entry name" value="OxRdtase_FAD/NAD-bd"/>
</dbReference>
<dbReference type="InterPro" id="IPR023173">
    <property type="entry name" value="NADPH_Cyt_P450_Rdtase_alpha"/>
</dbReference>
<evidence type="ECO:0000256" key="5">
    <source>
        <dbReference type="SAM" id="SignalP"/>
    </source>
</evidence>
<dbReference type="Pfam" id="PF00151">
    <property type="entry name" value="Lipase"/>
    <property type="match status" value="1"/>
</dbReference>
<dbReference type="Gene3D" id="1.20.990.10">
    <property type="entry name" value="NADPH-cytochrome p450 Reductase, Chain A, domain 3"/>
    <property type="match status" value="1"/>
</dbReference>
<sequence length="1100" mass="123292">MRLYKYNFFISLLYQILHGATSDNEYDEVQTTEQTEEEWHMDFMPTGYLPDSVYRELAWYGILQIQPLHHSSKHKVAAQLIWQHTLGRPHVIMENPPQSTQAPGKVSRQILAEEAAKWSREQRAAQEVLMENIKSGGNGLTVRTVISATEKTVYIIQNGNYYKCPEGSEPDLDAYRVQANMHERKCTYGKPSISVPVDPCIEAEMAPIEYSFHEGWMFCLGNGERENNYFQNGTLDCGNKTKVAVDEFLNICAIDNNIVITFDYFGDEPRKDMMHNATLCTSWDPCRLSYLYRLEPPPAELAPSFPTTSPNPCDTTVCPECVEGYTEEGGVEINVSGQERETLMPAKLNDSLNGDLLIAIPGSTSIFDGDSGSGAKNQYWLFTRKNRVSYQLLVHDAINSVKASNYKANRMTYFIVHGWIGDGTSPFNTEVKDALLDVQNCNVIVVDWHHLASGTYGEAQNSVPSVGKYLGKFLVWLSKATGGNWDLVHLIGYSLGAHVVGIAGREIGGRAKRVTGLDPAGPGWTGNKNALNPKSGRYVEAIHTNPGILGIDKPLAHADFYPNSGGLFQPGCFSITCSHQRSYQLFASSVRYPNRFTGRQCSPLNSMKNKQKPICNGKVFYMGNIDNNKSGRLQDVFEASTKFSHLSLPALKETELNIHFTTSDVIDIANTYNGQAPVLPFASSEVFKAEITEWRCLTARDNAYKAVYEITFDISKGNFTFKPGDTIGVIPQNEKEDVDMILECLDLSSKADLQYTLEAPTNQKGCKIPLHIPVKSTISYVLKNNCDLRAVPKKLFLLALSRHTKDEEERKTLEYLCSKEGSVAYNTHILDQRYSLLDLLCIFKSCKPPIQVLFSHLPRLLPRPYSIVNSSIKSSNVIKICFSVMDLRDKRKGLVTGWLEKVITEGKFSVEDKMQSLSLTDSLTVQVPIYLRKNMSGFIPSDNLETPLILIAVGTGIAPFIGFLEERQRLKENCPEVNAGIVWLFFGCRNPKLDFIYEKELNMFLNNKTISKISTSFSRIENAESKYIQDALTQNGKDLVELIETGASIYVCGDLNNMAAEVKEAILSCLVKHGNRTQEESKIFLADMQTQKKYLVDVWS</sequence>
<name>A0ABN8B1S5_CHISP</name>
<dbReference type="InterPro" id="IPR017938">
    <property type="entry name" value="Riboflavin_synthase-like_b-brl"/>
</dbReference>
<dbReference type="InterPro" id="IPR003097">
    <property type="entry name" value="CysJ-like_FAD-binding"/>
</dbReference>
<comment type="cofactor">
    <cofactor evidence="1">
        <name>FAD</name>
        <dbReference type="ChEBI" id="CHEBI:57692"/>
    </cofactor>
</comment>
<dbReference type="InterPro" id="IPR017927">
    <property type="entry name" value="FAD-bd_FR_type"/>
</dbReference>
<dbReference type="SUPFAM" id="SSF52343">
    <property type="entry name" value="Ferredoxin reductase-like, C-terminal NADP-linked domain"/>
    <property type="match status" value="1"/>
</dbReference>
<gene>
    <name evidence="7" type="ORF">CHILSU_LOCUS3090</name>
</gene>
<feature type="signal peptide" evidence="5">
    <location>
        <begin position="1"/>
        <end position="22"/>
    </location>
</feature>
<accession>A0ABN8B1S5</accession>
<dbReference type="Gene3D" id="3.40.50.1820">
    <property type="entry name" value="alpha/beta hydrolase"/>
    <property type="match status" value="1"/>
</dbReference>
<dbReference type="CDD" id="cd00707">
    <property type="entry name" value="Pancreat_lipase_like"/>
    <property type="match status" value="1"/>
</dbReference>